<comment type="caution">
    <text evidence="2">The sequence shown here is derived from an EMBL/GenBank/DDBJ whole genome shotgun (WGS) entry which is preliminary data.</text>
</comment>
<accession>A0ABT2LLT8</accession>
<evidence type="ECO:0000313" key="3">
    <source>
        <dbReference type="Proteomes" id="UP001320831"/>
    </source>
</evidence>
<reference evidence="2 3" key="1">
    <citation type="submission" date="2022-09" db="EMBL/GenBank/DDBJ databases">
        <title>Chelativorans salina sp. nov., a novel slightly halophilic bacterium isolated from a saline lake sediment enrichment.</title>
        <authorList>
            <person name="Gao L."/>
            <person name="Fang B.-Z."/>
            <person name="Li W.-J."/>
        </authorList>
    </citation>
    <scope>NUCLEOTIDE SEQUENCE [LARGE SCALE GENOMIC DNA]</scope>
    <source>
        <strain evidence="2 3">EGI FJ00035</strain>
    </source>
</reference>
<dbReference type="EMBL" id="JAOCZP010000003">
    <property type="protein sequence ID" value="MCT7375550.1"/>
    <property type="molecule type" value="Genomic_DNA"/>
</dbReference>
<evidence type="ECO:0000256" key="1">
    <source>
        <dbReference type="SAM" id="MobiDB-lite"/>
    </source>
</evidence>
<proteinExistence type="predicted"/>
<protein>
    <submittedName>
        <fullName evidence="2">Uncharacterized protein</fullName>
    </submittedName>
</protein>
<evidence type="ECO:0000313" key="2">
    <source>
        <dbReference type="EMBL" id="MCT7375550.1"/>
    </source>
</evidence>
<feature type="compositionally biased region" description="Basic and acidic residues" evidence="1">
    <location>
        <begin position="116"/>
        <end position="125"/>
    </location>
</feature>
<dbReference type="RefSeq" id="WP_260902600.1">
    <property type="nucleotide sequence ID" value="NZ_JAOCZP010000003.1"/>
</dbReference>
<feature type="region of interest" description="Disordered" evidence="1">
    <location>
        <begin position="95"/>
        <end position="125"/>
    </location>
</feature>
<name>A0ABT2LLT8_9HYPH</name>
<sequence>MKVVIEFNRIRASDGAHATVGRVTRDVIGAEAAVELAASLLCSLAMPQEPDVVRILDDRGNPFYCAAVGSDHDTRADDDAPEISLWENEGGAVASRHVQSRARDENFSSFSNSNEVSDHDTQFSQ</sequence>
<feature type="region of interest" description="Disordered" evidence="1">
    <location>
        <begin position="69"/>
        <end position="88"/>
    </location>
</feature>
<dbReference type="Proteomes" id="UP001320831">
    <property type="component" value="Unassembled WGS sequence"/>
</dbReference>
<keyword evidence="3" id="KW-1185">Reference proteome</keyword>
<organism evidence="2 3">
    <name type="scientific">Chelativorans salis</name>
    <dbReference type="NCBI Taxonomy" id="2978478"/>
    <lineage>
        <taxon>Bacteria</taxon>
        <taxon>Pseudomonadati</taxon>
        <taxon>Pseudomonadota</taxon>
        <taxon>Alphaproteobacteria</taxon>
        <taxon>Hyphomicrobiales</taxon>
        <taxon>Phyllobacteriaceae</taxon>
        <taxon>Chelativorans</taxon>
    </lineage>
</organism>
<gene>
    <name evidence="2" type="ORF">N5A92_10960</name>
</gene>